<protein>
    <recommendedName>
        <fullName evidence="4">Integral membrane protein 2</fullName>
    </recommendedName>
</protein>
<keyword evidence="1" id="KW-0812">Transmembrane</keyword>
<evidence type="ECO:0000313" key="3">
    <source>
        <dbReference type="Proteomes" id="UP001164746"/>
    </source>
</evidence>
<proteinExistence type="predicted"/>
<organism evidence="2 3">
    <name type="scientific">Mya arenaria</name>
    <name type="common">Soft-shell clam</name>
    <dbReference type="NCBI Taxonomy" id="6604"/>
    <lineage>
        <taxon>Eukaryota</taxon>
        <taxon>Metazoa</taxon>
        <taxon>Spiralia</taxon>
        <taxon>Lophotrochozoa</taxon>
        <taxon>Mollusca</taxon>
        <taxon>Bivalvia</taxon>
        <taxon>Autobranchia</taxon>
        <taxon>Heteroconchia</taxon>
        <taxon>Euheterodonta</taxon>
        <taxon>Imparidentia</taxon>
        <taxon>Neoheterodontei</taxon>
        <taxon>Myida</taxon>
        <taxon>Myoidea</taxon>
        <taxon>Myidae</taxon>
        <taxon>Mya</taxon>
    </lineage>
</organism>
<dbReference type="Proteomes" id="UP001164746">
    <property type="component" value="Chromosome 10"/>
</dbReference>
<evidence type="ECO:0008006" key="4">
    <source>
        <dbReference type="Google" id="ProtNLM"/>
    </source>
</evidence>
<sequence length="296" mass="32937">MTAISLVTEKQPTDKECGVQEKSRRFVLERKCIMGTFLGFLLVGMLAAAIYVSAVITTNHKKGDMEKNNQQGKAYVSAERVQEFVSCNTRSHVVQIRVPDQGIVFIDFERRLKILTFSHIKHVCFVAEITDMATEPLSHTDVESNFTMAVKGTPVADVYVADVTYDVKRLPENQLGRTDAKRGNVASHVSWCVTREPIVVDANASATPVRAAVPGKDHAQFKEGLPLLKIVQSVVGCRHCRQMERVDAVRRRAEDASGIVICVAIVCEKVVEYNHVMVTKIDRPDGQAQKEAMWPV</sequence>
<feature type="non-terminal residue" evidence="2">
    <location>
        <position position="296"/>
    </location>
</feature>
<accession>A0ABY7F9B9</accession>
<feature type="transmembrane region" description="Helical" evidence="1">
    <location>
        <begin position="32"/>
        <end position="52"/>
    </location>
</feature>
<name>A0ABY7F9B9_MYAAR</name>
<keyword evidence="1" id="KW-1133">Transmembrane helix</keyword>
<evidence type="ECO:0000256" key="1">
    <source>
        <dbReference type="SAM" id="Phobius"/>
    </source>
</evidence>
<gene>
    <name evidence="2" type="ORF">MAR_030490</name>
</gene>
<keyword evidence="1" id="KW-0472">Membrane</keyword>
<evidence type="ECO:0000313" key="2">
    <source>
        <dbReference type="EMBL" id="WAR15896.1"/>
    </source>
</evidence>
<keyword evidence="3" id="KW-1185">Reference proteome</keyword>
<reference evidence="2" key="1">
    <citation type="submission" date="2022-11" db="EMBL/GenBank/DDBJ databases">
        <title>Centuries of genome instability and evolution in soft-shell clam transmissible cancer (bioRxiv).</title>
        <authorList>
            <person name="Hart S.F.M."/>
            <person name="Yonemitsu M.A."/>
            <person name="Giersch R.M."/>
            <person name="Beal B.F."/>
            <person name="Arriagada G."/>
            <person name="Davis B.W."/>
            <person name="Ostrander E.A."/>
            <person name="Goff S.P."/>
            <person name="Metzger M.J."/>
        </authorList>
    </citation>
    <scope>NUCLEOTIDE SEQUENCE</scope>
    <source>
        <strain evidence="2">MELC-2E11</strain>
        <tissue evidence="2">Siphon/mantle</tissue>
    </source>
</reference>
<dbReference type="EMBL" id="CP111021">
    <property type="protein sequence ID" value="WAR15896.1"/>
    <property type="molecule type" value="Genomic_DNA"/>
</dbReference>